<gene>
    <name evidence="1" type="ORF">SAMN04488041_103145</name>
</gene>
<accession>A0A1H2W4A9</accession>
<evidence type="ECO:0000313" key="2">
    <source>
        <dbReference type="Proteomes" id="UP000183076"/>
    </source>
</evidence>
<evidence type="ECO:0000313" key="1">
    <source>
        <dbReference type="EMBL" id="SDW75296.1"/>
    </source>
</evidence>
<dbReference type="AlphaFoldDB" id="A0A1H2W4A9"/>
<sequence>MVRLAASGVAKVDLLGPRGTTLCTMDEIEAMAAMIVAAGVLPGHPSDPARQPYFVEVEGSIR</sequence>
<dbReference type="EMBL" id="FNNB01000003">
    <property type="protein sequence ID" value="SDW75296.1"/>
    <property type="molecule type" value="Genomic_DNA"/>
</dbReference>
<proteinExistence type="predicted"/>
<reference evidence="2" key="1">
    <citation type="submission" date="2016-10" db="EMBL/GenBank/DDBJ databases">
        <authorList>
            <person name="Varghese N."/>
            <person name="Submissions S."/>
        </authorList>
    </citation>
    <scope>NUCLEOTIDE SEQUENCE [LARGE SCALE GENOMIC DNA]</scope>
    <source>
        <strain evidence="2">DSM 10014</strain>
    </source>
</reference>
<protein>
    <submittedName>
        <fullName evidence="1">Uncharacterized protein</fullName>
    </submittedName>
</protein>
<organism evidence="1 2">
    <name type="scientific">Sulfitobacter pontiacus</name>
    <dbReference type="NCBI Taxonomy" id="60137"/>
    <lineage>
        <taxon>Bacteria</taxon>
        <taxon>Pseudomonadati</taxon>
        <taxon>Pseudomonadota</taxon>
        <taxon>Alphaproteobacteria</taxon>
        <taxon>Rhodobacterales</taxon>
        <taxon>Roseobacteraceae</taxon>
        <taxon>Sulfitobacter</taxon>
    </lineage>
</organism>
<name>A0A1H2W4A9_9RHOB</name>
<dbReference type="Proteomes" id="UP000183076">
    <property type="component" value="Unassembled WGS sequence"/>
</dbReference>
<dbReference type="STRING" id="60137.SAMN04488041_103145"/>